<evidence type="ECO:0000259" key="6">
    <source>
        <dbReference type="Pfam" id="PF01095"/>
    </source>
</evidence>
<protein>
    <recommendedName>
        <fullName evidence="5">Pectinesterase</fullName>
        <ecNumber evidence="5">3.1.1.11</ecNumber>
    </recommendedName>
</protein>
<dbReference type="GO" id="GO:0045490">
    <property type="term" value="P:pectin catabolic process"/>
    <property type="evidence" value="ECO:0007669"/>
    <property type="project" value="UniProtKB-UniRule"/>
</dbReference>
<comment type="similarity">
    <text evidence="1">Belongs to the pectinesterase family.</text>
</comment>
<keyword evidence="8" id="KW-1185">Reference proteome</keyword>
<evidence type="ECO:0000256" key="3">
    <source>
        <dbReference type="ARBA" id="ARBA00023085"/>
    </source>
</evidence>
<dbReference type="SUPFAM" id="SSF51126">
    <property type="entry name" value="Pectin lyase-like"/>
    <property type="match status" value="1"/>
</dbReference>
<organism evidence="7 8">
    <name type="scientific">Flavobacterium gilvum</name>
    <dbReference type="NCBI Taxonomy" id="1492737"/>
    <lineage>
        <taxon>Bacteria</taxon>
        <taxon>Pseudomonadati</taxon>
        <taxon>Bacteroidota</taxon>
        <taxon>Flavobacteriia</taxon>
        <taxon>Flavobacteriales</taxon>
        <taxon>Flavobacteriaceae</taxon>
        <taxon>Flavobacterium</taxon>
    </lineage>
</organism>
<dbReference type="InterPro" id="IPR011050">
    <property type="entry name" value="Pectin_lyase_fold/virulence"/>
</dbReference>
<gene>
    <name evidence="7" type="ORF">EM308_09730</name>
</gene>
<dbReference type="PANTHER" id="PTHR31321:SF57">
    <property type="entry name" value="PECTINESTERASE 53-RELATED"/>
    <property type="match status" value="1"/>
</dbReference>
<dbReference type="InterPro" id="IPR033131">
    <property type="entry name" value="Pectinesterase_Asp_AS"/>
</dbReference>
<evidence type="ECO:0000256" key="5">
    <source>
        <dbReference type="RuleBase" id="RU000589"/>
    </source>
</evidence>
<feature type="domain" description="Pectinesterase catalytic" evidence="6">
    <location>
        <begin position="2"/>
        <end position="286"/>
    </location>
</feature>
<dbReference type="EC" id="3.1.1.11" evidence="5"/>
<accession>A0AAC9N5V1</accession>
<dbReference type="GO" id="GO:0042545">
    <property type="term" value="P:cell wall modification"/>
    <property type="evidence" value="ECO:0007669"/>
    <property type="project" value="UniProtKB-UniRule"/>
</dbReference>
<evidence type="ECO:0000256" key="1">
    <source>
        <dbReference type="ARBA" id="ARBA00008891"/>
    </source>
</evidence>
<keyword evidence="2 5" id="KW-0378">Hydrolase</keyword>
<dbReference type="AlphaFoldDB" id="A0AAC9N5V1"/>
<evidence type="ECO:0000313" key="7">
    <source>
        <dbReference type="EMBL" id="AOW09762.1"/>
    </source>
</evidence>
<dbReference type="EMBL" id="CP017479">
    <property type="protein sequence ID" value="AOW09762.1"/>
    <property type="molecule type" value="Genomic_DNA"/>
</dbReference>
<dbReference type="PANTHER" id="PTHR31321">
    <property type="entry name" value="ACYL-COA THIOESTER HYDROLASE YBHC-RELATED"/>
    <property type="match status" value="1"/>
</dbReference>
<evidence type="ECO:0000256" key="4">
    <source>
        <dbReference type="PROSITE-ProRule" id="PRU10040"/>
    </source>
</evidence>
<dbReference type="GO" id="GO:0009279">
    <property type="term" value="C:cell outer membrane"/>
    <property type="evidence" value="ECO:0007669"/>
    <property type="project" value="TreeGrafter"/>
</dbReference>
<dbReference type="Pfam" id="PF01095">
    <property type="entry name" value="Pectinesterase"/>
    <property type="match status" value="1"/>
</dbReference>
<sequence>MTVDQKGTGDFTTIQEAVNSAKSYPAKRITIFIKDGTYYEKVKVHAWNTQISFIGESREKTILTYDDYFGKINLGRNSTFYTPTLLVDGNDFFAKNITIKNTSGPVGQAVAVSVNANRVQFSNCSFLGNQDTLYTSGEGNKNYFKDCYIEGTTDFIFGDATALFENCTIHSKSDSYATAASTQSGIAYGYVFKNCKLTADEKVTKAYLGRPWRPFAKTVYISCEIGKHILPEGWSAWSKSDTTTSCFYAEYKCTGEGYQPQKRVSWSYQLKDAEAKKYTIENILDSDIPNATKKWYLKTN</sequence>
<reference evidence="7 8" key="1">
    <citation type="submission" date="2016-10" db="EMBL/GenBank/DDBJ databases">
        <title>Flavobacterium gilvum sp. nov., isolated from stream water.</title>
        <authorList>
            <person name="Shin S.-K."/>
            <person name="Cho Y.-J."/>
            <person name="Yi H."/>
        </authorList>
    </citation>
    <scope>NUCLEOTIDE SEQUENCE [LARGE SCALE GENOMIC DNA]</scope>
    <source>
        <strain evidence="7 8">EM1308</strain>
    </source>
</reference>
<evidence type="ECO:0000256" key="2">
    <source>
        <dbReference type="ARBA" id="ARBA00022801"/>
    </source>
</evidence>
<feature type="active site" evidence="4">
    <location>
        <position position="154"/>
    </location>
</feature>
<evidence type="ECO:0000313" key="8">
    <source>
        <dbReference type="Proteomes" id="UP000175968"/>
    </source>
</evidence>
<dbReference type="Gene3D" id="2.160.20.10">
    <property type="entry name" value="Single-stranded right-handed beta-helix, Pectin lyase-like"/>
    <property type="match status" value="1"/>
</dbReference>
<dbReference type="KEGG" id="fgl:EM308_09730"/>
<name>A0AAC9N5V1_9FLAO</name>
<dbReference type="InterPro" id="IPR000070">
    <property type="entry name" value="Pectinesterase_cat"/>
</dbReference>
<comment type="catalytic activity">
    <reaction evidence="5">
        <text>[(1-&gt;4)-alpha-D-galacturonosyl methyl ester](n) + n H2O = [(1-&gt;4)-alpha-D-galacturonosyl](n) + n methanol + n H(+)</text>
        <dbReference type="Rhea" id="RHEA:22380"/>
        <dbReference type="Rhea" id="RHEA-COMP:14570"/>
        <dbReference type="Rhea" id="RHEA-COMP:14573"/>
        <dbReference type="ChEBI" id="CHEBI:15377"/>
        <dbReference type="ChEBI" id="CHEBI:15378"/>
        <dbReference type="ChEBI" id="CHEBI:17790"/>
        <dbReference type="ChEBI" id="CHEBI:140522"/>
        <dbReference type="ChEBI" id="CHEBI:140523"/>
        <dbReference type="EC" id="3.1.1.11"/>
    </reaction>
</comment>
<dbReference type="Proteomes" id="UP000175968">
    <property type="component" value="Chromosome"/>
</dbReference>
<proteinExistence type="inferred from homology"/>
<dbReference type="GO" id="GO:0030599">
    <property type="term" value="F:pectinesterase activity"/>
    <property type="evidence" value="ECO:0007669"/>
    <property type="project" value="UniProtKB-UniRule"/>
</dbReference>
<keyword evidence="3 5" id="KW-0063">Aspartyl esterase</keyword>
<dbReference type="PROSITE" id="PS00503">
    <property type="entry name" value="PECTINESTERASE_2"/>
    <property type="match status" value="1"/>
</dbReference>
<dbReference type="InterPro" id="IPR012334">
    <property type="entry name" value="Pectin_lyas_fold"/>
</dbReference>
<comment type="pathway">
    <text evidence="5">Glycan metabolism; pectin degradation; 2-dehydro-3-deoxy-D-gluconate from pectin: step 1/5.</text>
</comment>